<dbReference type="InterPro" id="IPR050496">
    <property type="entry name" value="SNF2_RAD54_helicase_repair"/>
</dbReference>
<dbReference type="GO" id="GO:0004386">
    <property type="term" value="F:helicase activity"/>
    <property type="evidence" value="ECO:0007669"/>
    <property type="project" value="UniProtKB-KW"/>
</dbReference>
<evidence type="ECO:0000256" key="4">
    <source>
        <dbReference type="ARBA" id="ARBA00022806"/>
    </source>
</evidence>
<dbReference type="PROSITE" id="PS51192">
    <property type="entry name" value="HELICASE_ATP_BIND_1"/>
    <property type="match status" value="1"/>
</dbReference>
<dbReference type="SMART" id="SM00487">
    <property type="entry name" value="DEXDc"/>
    <property type="match status" value="1"/>
</dbReference>
<dbReference type="GO" id="GO:0015616">
    <property type="term" value="F:DNA translocase activity"/>
    <property type="evidence" value="ECO:0007669"/>
    <property type="project" value="TreeGrafter"/>
</dbReference>
<evidence type="ECO:0000256" key="1">
    <source>
        <dbReference type="ARBA" id="ARBA00007025"/>
    </source>
</evidence>
<evidence type="ECO:0000259" key="8">
    <source>
        <dbReference type="PROSITE" id="PS51192"/>
    </source>
</evidence>
<dbReference type="OrthoDB" id="413460at2759"/>
<dbReference type="Proteomes" id="UP000655225">
    <property type="component" value="Unassembled WGS sequence"/>
</dbReference>
<feature type="domain" description="Helicase ATP-binding" evidence="8">
    <location>
        <begin position="323"/>
        <end position="498"/>
    </location>
</feature>
<dbReference type="AlphaFoldDB" id="A0A835DGZ5"/>
<dbReference type="FunFam" id="3.40.50.10810:FF:000055">
    <property type="entry name" value="Protein CHROMATIN REMODELING 24"/>
    <property type="match status" value="1"/>
</dbReference>
<evidence type="ECO:0000256" key="2">
    <source>
        <dbReference type="ARBA" id="ARBA00022741"/>
    </source>
</evidence>
<comment type="caution">
    <text evidence="9">The sequence shown here is derived from an EMBL/GenBank/DDBJ whole genome shotgun (WGS) entry which is preliminary data.</text>
</comment>
<dbReference type="SUPFAM" id="SSF52540">
    <property type="entry name" value="P-loop containing nucleoside triphosphate hydrolases"/>
    <property type="match status" value="1"/>
</dbReference>
<evidence type="ECO:0000313" key="10">
    <source>
        <dbReference type="Proteomes" id="UP000655225"/>
    </source>
</evidence>
<keyword evidence="3" id="KW-0378">Hydrolase</keyword>
<evidence type="ECO:0000256" key="7">
    <source>
        <dbReference type="SAM" id="MobiDB-lite"/>
    </source>
</evidence>
<feature type="compositionally biased region" description="Basic and acidic residues" evidence="7">
    <location>
        <begin position="31"/>
        <end position="59"/>
    </location>
</feature>
<evidence type="ECO:0000256" key="3">
    <source>
        <dbReference type="ARBA" id="ARBA00022801"/>
    </source>
</evidence>
<dbReference type="Gene3D" id="3.40.50.10810">
    <property type="entry name" value="Tandem AAA-ATPase domain"/>
    <property type="match status" value="1"/>
</dbReference>
<keyword evidence="2" id="KW-0547">Nucleotide-binding</keyword>
<feature type="region of interest" description="Disordered" evidence="7">
    <location>
        <begin position="158"/>
        <end position="185"/>
    </location>
</feature>
<dbReference type="PANTHER" id="PTHR45629:SF7">
    <property type="entry name" value="DNA EXCISION REPAIR PROTEIN ERCC-6-RELATED"/>
    <property type="match status" value="1"/>
</dbReference>
<dbReference type="GO" id="GO:0016787">
    <property type="term" value="F:hydrolase activity"/>
    <property type="evidence" value="ECO:0007669"/>
    <property type="project" value="UniProtKB-KW"/>
</dbReference>
<reference evidence="9 10" key="1">
    <citation type="submission" date="2020-04" db="EMBL/GenBank/DDBJ databases">
        <title>Plant Genome Project.</title>
        <authorList>
            <person name="Zhang R.-G."/>
        </authorList>
    </citation>
    <scope>NUCLEOTIDE SEQUENCE [LARGE SCALE GENOMIC DNA]</scope>
    <source>
        <strain evidence="9">YNK0</strain>
        <tissue evidence="9">Leaf</tissue>
    </source>
</reference>
<accession>A0A835DGZ5</accession>
<sequence>MAEKKPMSLNQRHNRLLKDISSQSRSTKAPLPDEDKPLKIKLEGRRRLCKISSRDHDGEDPAESDVPRFSGITDFDSPPGITDFDSPPAKNIIESSGNEVRDILNELTSRLEFLSIEKRRVPPKSVEPSGDLSNVFTNEVPKQQGAKADVVEYTSAASSFSLTPDRSDSSSDAASLSRDGRGIETRVENYRENADTEGDNFITRVNPVKEIDKGQVNNDMNRMDGKFVSIGHSSFSTDYKDDDDFLVLSSKESGKEGKGRAHNYKEESSDVNVVDLSDDSRSESFSKDEGSIILSGPTSTYKLPSKIAKILYPHQRDGLKWLWSLHCRQTGGILGDDMGLGKTMQMCSFLAGLFHSCLIKRALIVAPKTLLSHWIKELSAMGLAEKTREYFGTCVKTRQYELQYILQDKGVLLTTYDIVRNNSKSLSGDCYFRDERSEDSITWDYIILDEGHLIKNPSTQRAKSLLEIPSAHRIIISGTPIQNNLKELWALFSFCCPELLGDKKEFKDRYESAILRGNDKNASDREKRIGSTVAKALRERIEPYFLRRLKSEVFHENEATKSTLSKKNEMIVWLKLTRCQRQLYEAFLKSELVLSAFDGSPLAALTVLLL</sequence>
<dbReference type="InterPro" id="IPR038718">
    <property type="entry name" value="SNF2-like_sf"/>
</dbReference>
<evidence type="ECO:0000256" key="5">
    <source>
        <dbReference type="ARBA" id="ARBA00022840"/>
    </source>
</evidence>
<dbReference type="GO" id="GO:0005524">
    <property type="term" value="F:ATP binding"/>
    <property type="evidence" value="ECO:0007669"/>
    <property type="project" value="UniProtKB-KW"/>
</dbReference>
<comment type="similarity">
    <text evidence="1">Belongs to the SNF2/RAD54 helicase family.</text>
</comment>
<proteinExistence type="inferred from homology"/>
<feature type="region of interest" description="Disordered" evidence="7">
    <location>
        <begin position="1"/>
        <end position="93"/>
    </location>
</feature>
<dbReference type="OMA" id="DVHENCE"/>
<dbReference type="PANTHER" id="PTHR45629">
    <property type="entry name" value="SNF2/RAD54 FAMILY MEMBER"/>
    <property type="match status" value="1"/>
</dbReference>
<dbReference type="EMBL" id="JABCRI010000006">
    <property type="protein sequence ID" value="KAF8404043.1"/>
    <property type="molecule type" value="Genomic_DNA"/>
</dbReference>
<dbReference type="Pfam" id="PF00176">
    <property type="entry name" value="SNF2-rel_dom"/>
    <property type="match status" value="1"/>
</dbReference>
<evidence type="ECO:0000256" key="6">
    <source>
        <dbReference type="ARBA" id="ARBA00023172"/>
    </source>
</evidence>
<dbReference type="GO" id="GO:0006310">
    <property type="term" value="P:DNA recombination"/>
    <property type="evidence" value="ECO:0007669"/>
    <property type="project" value="UniProtKB-KW"/>
</dbReference>
<dbReference type="InterPro" id="IPR000330">
    <property type="entry name" value="SNF2_N"/>
</dbReference>
<evidence type="ECO:0000313" key="9">
    <source>
        <dbReference type="EMBL" id="KAF8404043.1"/>
    </source>
</evidence>
<protein>
    <recommendedName>
        <fullName evidence="8">Helicase ATP-binding domain-containing protein</fullName>
    </recommendedName>
</protein>
<keyword evidence="5" id="KW-0067">ATP-binding</keyword>
<organism evidence="9 10">
    <name type="scientific">Tetracentron sinense</name>
    <name type="common">Spur-leaf</name>
    <dbReference type="NCBI Taxonomy" id="13715"/>
    <lineage>
        <taxon>Eukaryota</taxon>
        <taxon>Viridiplantae</taxon>
        <taxon>Streptophyta</taxon>
        <taxon>Embryophyta</taxon>
        <taxon>Tracheophyta</taxon>
        <taxon>Spermatophyta</taxon>
        <taxon>Magnoliopsida</taxon>
        <taxon>Trochodendrales</taxon>
        <taxon>Trochodendraceae</taxon>
        <taxon>Tetracentron</taxon>
    </lineage>
</organism>
<gene>
    <name evidence="9" type="ORF">HHK36_008920</name>
</gene>
<keyword evidence="4" id="KW-0347">Helicase</keyword>
<keyword evidence="10" id="KW-1185">Reference proteome</keyword>
<dbReference type="InterPro" id="IPR027417">
    <property type="entry name" value="P-loop_NTPase"/>
</dbReference>
<name>A0A835DGZ5_TETSI</name>
<keyword evidence="6" id="KW-0233">DNA recombination</keyword>
<dbReference type="InterPro" id="IPR014001">
    <property type="entry name" value="Helicase_ATP-bd"/>
</dbReference>